<dbReference type="EMBL" id="LOPV01000478">
    <property type="protein sequence ID" value="KTG18030.1"/>
    <property type="molecule type" value="Genomic_DNA"/>
</dbReference>
<proteinExistence type="predicted"/>
<dbReference type="AlphaFoldDB" id="A0A0W1RYF5"/>
<evidence type="ECO:0000259" key="2">
    <source>
        <dbReference type="Pfam" id="PF22763"/>
    </source>
</evidence>
<evidence type="ECO:0000313" key="3">
    <source>
        <dbReference type="EMBL" id="KTG18030.1"/>
    </source>
</evidence>
<sequence>MTKETTTFVTQKNLPPELVERDQWVCWRSEKRDGKQTKIPVVPGEGSFASSTDPYTWSDFETARSFVEATRADGIGFVFTAEDPIVGVDLDDCRDPETGDIDDDAQDIIERLDSYTEISPSGTGYHVLIKGELPEGRNRRGHIELYDTARFFTVTGDRVDDTSGQVKRRQDALEAIHREYVQLHSEEEEPERDEHTSVREGAKTTPDVALEDDELLKKAKNASNGSKFERLWNGNTAGYDSNSEADMALSCLLAFWTGGDTAQMDTLFRQSGLLRAKWDEVHYADGSTYGEKTIERAVEATSEYYDPSPRDESTQSKLETEPESRDVDTAEPDRQSAYLIEKNQLLSTRVSELEATIEQKDERIAELEAKVEVLTAEPSGQSDEDDRGQGQRTGGTEDNSDNTSLLGRTRRLFSGNSE</sequence>
<reference evidence="3 4" key="1">
    <citation type="submission" date="2015-12" db="EMBL/GenBank/DDBJ databases">
        <title>Haloferax profundi sp. nov. isolated from the Discovery deep brine-seawater interface in the Red Sea.</title>
        <authorList>
            <person name="Zhang G."/>
            <person name="Stingl U."/>
            <person name="Rashid M."/>
        </authorList>
    </citation>
    <scope>NUCLEOTIDE SEQUENCE [LARGE SCALE GENOMIC DNA]</scope>
    <source>
        <strain evidence="3 4">SB29</strain>
    </source>
</reference>
<feature type="domain" description="NrS-1 polymerase-like HBD" evidence="2">
    <location>
        <begin position="243"/>
        <end position="307"/>
    </location>
</feature>
<dbReference type="Pfam" id="PF22763">
    <property type="entry name" value="NrS1-1_pol-like_HBD"/>
    <property type="match status" value="1"/>
</dbReference>
<feature type="compositionally biased region" description="Basic and acidic residues" evidence="1">
    <location>
        <begin position="192"/>
        <end position="202"/>
    </location>
</feature>
<accession>A0A0W1RYF5</accession>
<organism evidence="3 4">
    <name type="scientific">Haloferax profundi</name>
    <dbReference type="NCBI Taxonomy" id="1544718"/>
    <lineage>
        <taxon>Archaea</taxon>
        <taxon>Methanobacteriati</taxon>
        <taxon>Methanobacteriota</taxon>
        <taxon>Stenosarchaea group</taxon>
        <taxon>Halobacteria</taxon>
        <taxon>Halobacteriales</taxon>
        <taxon>Haloferacaceae</taxon>
        <taxon>Haloferax</taxon>
    </lineage>
</organism>
<gene>
    <name evidence="3" type="ORF">AUR66_18445</name>
</gene>
<protein>
    <recommendedName>
        <fullName evidence="2">NrS-1 polymerase-like HBD domain-containing protein</fullName>
    </recommendedName>
</protein>
<comment type="caution">
    <text evidence="3">The sequence shown here is derived from an EMBL/GenBank/DDBJ whole genome shotgun (WGS) entry which is preliminary data.</text>
</comment>
<feature type="region of interest" description="Disordered" evidence="1">
    <location>
        <begin position="301"/>
        <end position="336"/>
    </location>
</feature>
<evidence type="ECO:0000313" key="4">
    <source>
        <dbReference type="Proteomes" id="UP000053157"/>
    </source>
</evidence>
<dbReference type="InterPro" id="IPR054468">
    <property type="entry name" value="NrSPol-like_HBD"/>
</dbReference>
<evidence type="ECO:0000256" key="1">
    <source>
        <dbReference type="SAM" id="MobiDB-lite"/>
    </source>
</evidence>
<name>A0A0W1RYF5_9EURY</name>
<feature type="compositionally biased region" description="Polar residues" evidence="1">
    <location>
        <begin position="394"/>
        <end position="406"/>
    </location>
</feature>
<keyword evidence="4" id="KW-1185">Reference proteome</keyword>
<feature type="region of interest" description="Disordered" evidence="1">
    <location>
        <begin position="183"/>
        <end position="207"/>
    </location>
</feature>
<feature type="compositionally biased region" description="Basic and acidic residues" evidence="1">
    <location>
        <begin position="308"/>
        <end position="334"/>
    </location>
</feature>
<feature type="region of interest" description="Disordered" evidence="1">
    <location>
        <begin position="371"/>
        <end position="418"/>
    </location>
</feature>
<dbReference type="Proteomes" id="UP000053157">
    <property type="component" value="Unassembled WGS sequence"/>
</dbReference>
<dbReference type="RefSeq" id="WP_058573197.1">
    <property type="nucleotide sequence ID" value="NZ_LOPV01000478.1"/>
</dbReference>